<keyword evidence="3" id="KW-1185">Reference proteome</keyword>
<feature type="transmembrane region" description="Helical" evidence="1">
    <location>
        <begin position="114"/>
        <end position="132"/>
    </location>
</feature>
<keyword evidence="1" id="KW-0472">Membrane</keyword>
<reference evidence="2" key="1">
    <citation type="submission" date="2023-06" db="EMBL/GenBank/DDBJ databases">
        <title>Robiginitalea aurantiacus sp. nov. and Algoriphagus sediminis sp. nov., isolated from coastal sediment.</title>
        <authorList>
            <person name="Zhou Z.Y."/>
            <person name="An J."/>
            <person name="Jia Y.W."/>
            <person name="Du Z.J."/>
        </authorList>
    </citation>
    <scope>NUCLEOTIDE SEQUENCE</scope>
    <source>
        <strain evidence="2">M39</strain>
    </source>
</reference>
<dbReference type="RefSeq" id="WP_289723981.1">
    <property type="nucleotide sequence ID" value="NZ_JAUDUY010000002.1"/>
</dbReference>
<organism evidence="2 3">
    <name type="scientific">Robiginitalea aurantiaca</name>
    <dbReference type="NCBI Taxonomy" id="3056915"/>
    <lineage>
        <taxon>Bacteria</taxon>
        <taxon>Pseudomonadati</taxon>
        <taxon>Bacteroidota</taxon>
        <taxon>Flavobacteriia</taxon>
        <taxon>Flavobacteriales</taxon>
        <taxon>Flavobacteriaceae</taxon>
        <taxon>Robiginitalea</taxon>
    </lineage>
</organism>
<dbReference type="Proteomes" id="UP001174839">
    <property type="component" value="Unassembled WGS sequence"/>
</dbReference>
<proteinExistence type="predicted"/>
<evidence type="ECO:0000256" key="1">
    <source>
        <dbReference type="SAM" id="Phobius"/>
    </source>
</evidence>
<keyword evidence="1" id="KW-1133">Transmembrane helix</keyword>
<protein>
    <recommendedName>
        <fullName evidence="4">Tripartite tricarboxylate transporter TctB family protein</fullName>
    </recommendedName>
</protein>
<accession>A0ABT7WCH0</accession>
<sequence>MRTGMTGKMLNNKFLISLLSGALILLHVLWESYHGGVTSHNLLAREDLPAISNWWGVVSLPILTWITLNAIEVRAKKANSASTPVFKSARGFFIGGLIFGLTMAALWEYNMEEFMPYLLLLPLVLALWIPTYRLEGLLGFVLGMAYTFGGVLPIMIGLVLLLLSFIVFKGIRGGIRALIRLIGK</sequence>
<evidence type="ECO:0008006" key="4">
    <source>
        <dbReference type="Google" id="ProtNLM"/>
    </source>
</evidence>
<name>A0ABT7WCH0_9FLAO</name>
<feature type="transmembrane region" description="Helical" evidence="1">
    <location>
        <begin position="91"/>
        <end position="108"/>
    </location>
</feature>
<feature type="transmembrane region" description="Helical" evidence="1">
    <location>
        <begin position="144"/>
        <end position="168"/>
    </location>
</feature>
<evidence type="ECO:0000313" key="3">
    <source>
        <dbReference type="Proteomes" id="UP001174839"/>
    </source>
</evidence>
<comment type="caution">
    <text evidence="2">The sequence shown here is derived from an EMBL/GenBank/DDBJ whole genome shotgun (WGS) entry which is preliminary data.</text>
</comment>
<evidence type="ECO:0000313" key="2">
    <source>
        <dbReference type="EMBL" id="MDM9630612.1"/>
    </source>
</evidence>
<keyword evidence="1" id="KW-0812">Transmembrane</keyword>
<gene>
    <name evidence="2" type="ORF">QU605_03975</name>
</gene>
<dbReference type="EMBL" id="JAUDUY010000002">
    <property type="protein sequence ID" value="MDM9630612.1"/>
    <property type="molecule type" value="Genomic_DNA"/>
</dbReference>